<evidence type="ECO:0000256" key="2">
    <source>
        <dbReference type="ARBA" id="ARBA00022490"/>
    </source>
</evidence>
<dbReference type="GO" id="GO:0034605">
    <property type="term" value="P:cellular response to heat"/>
    <property type="evidence" value="ECO:0007669"/>
    <property type="project" value="UniProtKB-UniRule"/>
</dbReference>
<feature type="region of interest" description="Disordered" evidence="15">
    <location>
        <begin position="798"/>
        <end position="817"/>
    </location>
</feature>
<dbReference type="Pfam" id="PF02190">
    <property type="entry name" value="LON_substr_bdg"/>
    <property type="match status" value="1"/>
</dbReference>
<keyword evidence="3 9" id="KW-0645">Protease</keyword>
<accession>A0A4R1L7S1</accession>
<evidence type="ECO:0000256" key="6">
    <source>
        <dbReference type="ARBA" id="ARBA00022825"/>
    </source>
</evidence>
<evidence type="ECO:0000256" key="9">
    <source>
        <dbReference type="HAMAP-Rule" id="MF_01973"/>
    </source>
</evidence>
<dbReference type="InterPro" id="IPR008268">
    <property type="entry name" value="Peptidase_S16_AS"/>
</dbReference>
<reference evidence="18 19" key="1">
    <citation type="submission" date="2019-03" db="EMBL/GenBank/DDBJ databases">
        <title>Genomic Encyclopedia of Type Strains, Phase IV (KMG-IV): sequencing the most valuable type-strain genomes for metagenomic binning, comparative biology and taxonomic classification.</title>
        <authorList>
            <person name="Goeker M."/>
        </authorList>
    </citation>
    <scope>NUCLEOTIDE SEQUENCE [LARGE SCALE GENOMIC DNA]</scope>
    <source>
        <strain evidence="18 19">DSM 103428</strain>
    </source>
</reference>
<dbReference type="Pfam" id="PF22667">
    <property type="entry name" value="Lon_lid"/>
    <property type="match status" value="1"/>
</dbReference>
<dbReference type="PROSITE" id="PS51787">
    <property type="entry name" value="LON_N"/>
    <property type="match status" value="1"/>
</dbReference>
<dbReference type="Proteomes" id="UP000295210">
    <property type="component" value="Unassembled WGS sequence"/>
</dbReference>
<evidence type="ECO:0000256" key="7">
    <source>
        <dbReference type="ARBA" id="ARBA00022840"/>
    </source>
</evidence>
<comment type="catalytic activity">
    <reaction evidence="9 10 13">
        <text>Hydrolysis of proteins in presence of ATP.</text>
        <dbReference type="EC" id="3.4.21.53"/>
    </reaction>
</comment>
<dbReference type="InterPro" id="IPR027543">
    <property type="entry name" value="Lon_bac"/>
</dbReference>
<dbReference type="GO" id="GO:0005737">
    <property type="term" value="C:cytoplasm"/>
    <property type="evidence" value="ECO:0007669"/>
    <property type="project" value="UniProtKB-SubCell"/>
</dbReference>
<evidence type="ECO:0000256" key="1">
    <source>
        <dbReference type="ARBA" id="ARBA00004496"/>
    </source>
</evidence>
<gene>
    <name evidence="9" type="primary">lon</name>
    <name evidence="18" type="ORF">C7378_1896</name>
</gene>
<dbReference type="GO" id="GO:0043565">
    <property type="term" value="F:sequence-specific DNA binding"/>
    <property type="evidence" value="ECO:0007669"/>
    <property type="project" value="UniProtKB-UniRule"/>
</dbReference>
<evidence type="ECO:0000256" key="8">
    <source>
        <dbReference type="ARBA" id="ARBA00023016"/>
    </source>
</evidence>
<evidence type="ECO:0000256" key="14">
    <source>
        <dbReference type="RuleBase" id="RU000591"/>
    </source>
</evidence>
<dbReference type="EMBL" id="SMGK01000002">
    <property type="protein sequence ID" value="TCK74274.1"/>
    <property type="molecule type" value="Genomic_DNA"/>
</dbReference>
<dbReference type="InterPro" id="IPR008269">
    <property type="entry name" value="Lon_proteolytic"/>
</dbReference>
<proteinExistence type="evidence at transcript level"/>
<dbReference type="GO" id="GO:0016887">
    <property type="term" value="F:ATP hydrolysis activity"/>
    <property type="evidence" value="ECO:0007669"/>
    <property type="project" value="UniProtKB-UniRule"/>
</dbReference>
<protein>
    <recommendedName>
        <fullName evidence="9 10">Lon protease</fullName>
        <ecNumber evidence="9 10">3.4.21.53</ecNumber>
    </recommendedName>
    <alternativeName>
        <fullName evidence="9">ATP-dependent protease La</fullName>
    </alternativeName>
</protein>
<keyword evidence="4 9" id="KW-0547">Nucleotide-binding</keyword>
<dbReference type="Gene3D" id="3.30.230.10">
    <property type="match status" value="1"/>
</dbReference>
<dbReference type="NCBIfam" id="TIGR00763">
    <property type="entry name" value="lon"/>
    <property type="match status" value="1"/>
</dbReference>
<dbReference type="Gene3D" id="2.30.130.40">
    <property type="entry name" value="LON domain-like"/>
    <property type="match status" value="1"/>
</dbReference>
<dbReference type="SUPFAM" id="SSF54211">
    <property type="entry name" value="Ribosomal protein S5 domain 2-like"/>
    <property type="match status" value="1"/>
</dbReference>
<dbReference type="GO" id="GO:0004176">
    <property type="term" value="F:ATP-dependent peptidase activity"/>
    <property type="evidence" value="ECO:0007669"/>
    <property type="project" value="UniProtKB-UniRule"/>
</dbReference>
<evidence type="ECO:0000256" key="13">
    <source>
        <dbReference type="PROSITE-ProRule" id="PRU01122"/>
    </source>
</evidence>
<dbReference type="PRINTS" id="PR00830">
    <property type="entry name" value="ENDOLAPTASE"/>
</dbReference>
<dbReference type="SUPFAM" id="SSF88697">
    <property type="entry name" value="PUA domain-like"/>
    <property type="match status" value="1"/>
</dbReference>
<comment type="subunit">
    <text evidence="9 10">Homohexamer. Organized in a ring with a central cavity.</text>
</comment>
<keyword evidence="19" id="KW-1185">Reference proteome</keyword>
<dbReference type="InterPro" id="IPR046336">
    <property type="entry name" value="Lon_prtase_N_sf"/>
</dbReference>
<keyword evidence="7 9" id="KW-0067">ATP-binding</keyword>
<evidence type="ECO:0000313" key="19">
    <source>
        <dbReference type="Proteomes" id="UP000295210"/>
    </source>
</evidence>
<dbReference type="InterPro" id="IPR003111">
    <property type="entry name" value="Lon_prtase_N"/>
</dbReference>
<evidence type="ECO:0000256" key="3">
    <source>
        <dbReference type="ARBA" id="ARBA00022670"/>
    </source>
</evidence>
<dbReference type="Gene3D" id="1.20.5.5270">
    <property type="match status" value="1"/>
</dbReference>
<dbReference type="InterPro" id="IPR003959">
    <property type="entry name" value="ATPase_AAA_core"/>
</dbReference>
<dbReference type="Gene3D" id="1.10.8.60">
    <property type="match status" value="1"/>
</dbReference>
<dbReference type="CDD" id="cd19500">
    <property type="entry name" value="RecA-like_Lon"/>
    <property type="match status" value="1"/>
</dbReference>
<evidence type="ECO:0000256" key="12">
    <source>
        <dbReference type="PIRSR" id="PIRSR001174-2"/>
    </source>
</evidence>
<sequence>MASDFLSIIHPSDPNQRGEGGSDGRTLPILPVRDTVLFPHAVLPLTVGRESSIQLIQSLGEDKAIVVVAQRDARMDSPQPADLYAYGTVATIHKVVKMPNQSLFVFTEGTERVKLGEFSQIEPFMVARVEAVEEVQAAKGPELEALERNVSTGFQQIVAASPTLSDELQAIATQILESGDSGRLVDFISSSLPFLSTTDKQELLETPDVKSRLQRINKHLVKELEVQQLRNKIQSEVQDSVQQSQRDYYLREQLKAIQKELGEMDEGQKDIEELRQKIEAAGMPEETKKEALKELNRLSRMSPMAADYSLTRNYIEWLAVLPWATSTGGEVDIPKAKEILDEDHYDLKKVKDRILDYLSVRRLKPDMKGPILCFVGPPGVGKTSLGRSIARSLGRKFQRISLGGMHDEAEIRGHRRTYIGALPGQIIQNLRRAGANDPVFMLDEIDKLGRDFRGDPSSALLETLDPEQNNSFRDNYLDQPFDLSKVLFICTANMLDPIPEPLRDRMEIIELQGYTEEEKRHIAFRYLIPRQIKENGIKPEDIEFPEDAVSYIVRHYTREAGVRKLEQLIGTVCRKQARRIAEGNTDKIVITREIIHQFLGGIKVHVDTEIAERTSRAGVAVGLAWTPAGGDILFIEANRMKGKGGFTMTGQIGEVMQESMQAALTWVRSNAKSVGLEEDFTKDVDIHIHVPAGAIPKDGPSAGVTMATALVSLLTDTRVHPLTAMTGEITLSGNVLPVGGIKEKFLAAKRAGVKHVILPAENRQSVEEDLTPEQIDGVTIHYASRIEDVLAIALPTSTTEQASDDKVREEVLQHADA</sequence>
<feature type="active site" evidence="9 11">
    <location>
        <position position="744"/>
    </location>
</feature>
<feature type="compositionally biased region" description="Basic and acidic residues" evidence="15">
    <location>
        <begin position="803"/>
        <end position="817"/>
    </location>
</feature>
<dbReference type="InterPro" id="IPR027065">
    <property type="entry name" value="Lon_Prtase"/>
</dbReference>
<evidence type="ECO:0000256" key="4">
    <source>
        <dbReference type="ARBA" id="ARBA00022741"/>
    </source>
</evidence>
<dbReference type="HAMAP" id="MF_01973">
    <property type="entry name" value="lon_bact"/>
    <property type="match status" value="1"/>
</dbReference>
<dbReference type="SMART" id="SM00464">
    <property type="entry name" value="LON"/>
    <property type="match status" value="1"/>
</dbReference>
<keyword evidence="8 9" id="KW-0346">Stress response</keyword>
<dbReference type="OrthoDB" id="9803599at2"/>
<keyword evidence="2 9" id="KW-0963">Cytoplasm</keyword>
<feature type="region of interest" description="Disordered" evidence="15">
    <location>
        <begin position="1"/>
        <end position="25"/>
    </location>
</feature>
<dbReference type="RefSeq" id="WP_131995101.1">
    <property type="nucleotide sequence ID" value="NZ_SMGK01000002.1"/>
</dbReference>
<dbReference type="FunFam" id="3.40.50.300:FF:000382">
    <property type="entry name" value="Lon protease homolog 2, peroxisomal"/>
    <property type="match status" value="1"/>
</dbReference>
<dbReference type="PIRSF" id="PIRSF001174">
    <property type="entry name" value="Lon_proteas"/>
    <property type="match status" value="1"/>
</dbReference>
<dbReference type="PROSITE" id="PS51786">
    <property type="entry name" value="LON_PROTEOLYTIC"/>
    <property type="match status" value="1"/>
</dbReference>
<feature type="active site" evidence="9 11">
    <location>
        <position position="701"/>
    </location>
</feature>
<comment type="induction">
    <text evidence="9">By heat shock.</text>
</comment>
<dbReference type="Pfam" id="PF00004">
    <property type="entry name" value="AAA"/>
    <property type="match status" value="1"/>
</dbReference>
<evidence type="ECO:0000259" key="16">
    <source>
        <dbReference type="PROSITE" id="PS51786"/>
    </source>
</evidence>
<evidence type="ECO:0000256" key="15">
    <source>
        <dbReference type="SAM" id="MobiDB-lite"/>
    </source>
</evidence>
<feature type="domain" description="Lon N-terminal" evidence="17">
    <location>
        <begin position="27"/>
        <end position="224"/>
    </location>
</feature>
<dbReference type="FunFam" id="1.20.5.5270:FF:000002">
    <property type="entry name" value="Lon protease homolog"/>
    <property type="match status" value="1"/>
</dbReference>
<dbReference type="InterPro" id="IPR003593">
    <property type="entry name" value="AAA+_ATPase"/>
</dbReference>
<keyword evidence="5 9" id="KW-0378">Hydrolase</keyword>
<organism evidence="18 19">
    <name type="scientific">Acidipila rosea</name>
    <dbReference type="NCBI Taxonomy" id="768535"/>
    <lineage>
        <taxon>Bacteria</taxon>
        <taxon>Pseudomonadati</taxon>
        <taxon>Acidobacteriota</taxon>
        <taxon>Terriglobia</taxon>
        <taxon>Terriglobales</taxon>
        <taxon>Acidobacteriaceae</taxon>
        <taxon>Acidipila</taxon>
    </lineage>
</organism>
<dbReference type="SUPFAM" id="SSF52540">
    <property type="entry name" value="P-loop containing nucleoside triphosphate hydrolases"/>
    <property type="match status" value="1"/>
</dbReference>
<dbReference type="GO" id="GO:0005524">
    <property type="term" value="F:ATP binding"/>
    <property type="evidence" value="ECO:0007669"/>
    <property type="project" value="UniProtKB-UniRule"/>
</dbReference>
<evidence type="ECO:0000256" key="11">
    <source>
        <dbReference type="PIRSR" id="PIRSR001174-1"/>
    </source>
</evidence>
<comment type="subcellular location">
    <subcellularLocation>
        <location evidence="1 9 10">Cytoplasm</location>
    </subcellularLocation>
</comment>
<name>A0A4R1L7S1_9BACT</name>
<dbReference type="InterPro" id="IPR014721">
    <property type="entry name" value="Ribsml_uS5_D2-typ_fold_subgr"/>
</dbReference>
<evidence type="ECO:0000256" key="5">
    <source>
        <dbReference type="ARBA" id="ARBA00022801"/>
    </source>
</evidence>
<feature type="domain" description="Lon proteolytic" evidence="16">
    <location>
        <begin position="614"/>
        <end position="796"/>
    </location>
</feature>
<comment type="caution">
    <text evidence="18">The sequence shown here is derived from an EMBL/GenBank/DDBJ whole genome shotgun (WGS) entry which is preliminary data.</text>
</comment>
<dbReference type="SMART" id="SM00382">
    <property type="entry name" value="AAA"/>
    <property type="match status" value="1"/>
</dbReference>
<comment type="similarity">
    <text evidence="9 10 13 14">Belongs to the peptidase S16 family.</text>
</comment>
<evidence type="ECO:0000256" key="10">
    <source>
        <dbReference type="PIRNR" id="PIRNR001174"/>
    </source>
</evidence>
<dbReference type="GO" id="GO:0006515">
    <property type="term" value="P:protein quality control for misfolded or incompletely synthesized proteins"/>
    <property type="evidence" value="ECO:0007669"/>
    <property type="project" value="UniProtKB-UniRule"/>
</dbReference>
<evidence type="ECO:0000313" key="18">
    <source>
        <dbReference type="EMBL" id="TCK74274.1"/>
    </source>
</evidence>
<dbReference type="PROSITE" id="PS01046">
    <property type="entry name" value="LON_SER"/>
    <property type="match status" value="1"/>
</dbReference>
<dbReference type="InterPro" id="IPR015947">
    <property type="entry name" value="PUA-like_sf"/>
</dbReference>
<dbReference type="InterPro" id="IPR020568">
    <property type="entry name" value="Ribosomal_Su5_D2-typ_SF"/>
</dbReference>
<dbReference type="InterPro" id="IPR027417">
    <property type="entry name" value="P-loop_NTPase"/>
</dbReference>
<dbReference type="Gene3D" id="1.20.58.1480">
    <property type="match status" value="1"/>
</dbReference>
<dbReference type="InterPro" id="IPR054594">
    <property type="entry name" value="Lon_lid"/>
</dbReference>
<dbReference type="EC" id="3.4.21.53" evidence="9 10"/>
<dbReference type="PANTHER" id="PTHR10046">
    <property type="entry name" value="ATP DEPENDENT LON PROTEASE FAMILY MEMBER"/>
    <property type="match status" value="1"/>
</dbReference>
<dbReference type="Gene3D" id="3.40.50.300">
    <property type="entry name" value="P-loop containing nucleotide triphosphate hydrolases"/>
    <property type="match status" value="1"/>
</dbReference>
<dbReference type="Pfam" id="PF05362">
    <property type="entry name" value="Lon_C"/>
    <property type="match status" value="1"/>
</dbReference>
<comment type="function">
    <text evidence="9">ATP-dependent serine protease that mediates the selective degradation of mutant and abnormal proteins as well as certain short-lived regulatory proteins. Required for cellular homeostasis and for survival from DNA damage and developmental changes induced by stress. Degrades polypeptides processively to yield small peptide fragments that are 5 to 10 amino acids long. Binds to DNA in a double-stranded, site-specific manner.</text>
</comment>
<feature type="binding site" evidence="9 12">
    <location>
        <begin position="376"/>
        <end position="383"/>
    </location>
    <ligand>
        <name>ATP</name>
        <dbReference type="ChEBI" id="CHEBI:30616"/>
    </ligand>
</feature>
<keyword evidence="6 9" id="KW-0720">Serine protease</keyword>
<dbReference type="AlphaFoldDB" id="A0A4R1L7S1"/>
<dbReference type="InterPro" id="IPR004815">
    <property type="entry name" value="Lon_bac/euk-typ"/>
</dbReference>
<evidence type="ECO:0000259" key="17">
    <source>
        <dbReference type="PROSITE" id="PS51787"/>
    </source>
</evidence>
<dbReference type="GO" id="GO:0004252">
    <property type="term" value="F:serine-type endopeptidase activity"/>
    <property type="evidence" value="ECO:0007669"/>
    <property type="project" value="UniProtKB-UniRule"/>
</dbReference>